<evidence type="ECO:0000259" key="6">
    <source>
        <dbReference type="PROSITE" id="PS50222"/>
    </source>
</evidence>
<evidence type="ECO:0000313" key="7">
    <source>
        <dbReference type="EMBL" id="PVH65305.1"/>
    </source>
</evidence>
<dbReference type="SMART" id="SM00054">
    <property type="entry name" value="EFh"/>
    <property type="match status" value="1"/>
</dbReference>
<feature type="compositionally biased region" description="Acidic residues" evidence="4">
    <location>
        <begin position="164"/>
        <end position="173"/>
    </location>
</feature>
<proteinExistence type="predicted"/>
<feature type="region of interest" description="Disordered" evidence="4">
    <location>
        <begin position="148"/>
        <end position="179"/>
    </location>
</feature>
<keyword evidence="3" id="KW-0106">Calcium</keyword>
<keyword evidence="5" id="KW-0472">Membrane</keyword>
<dbReference type="EMBL" id="CM008047">
    <property type="protein sequence ID" value="PVH65305.1"/>
    <property type="molecule type" value="Genomic_DNA"/>
</dbReference>
<dbReference type="InterPro" id="IPR011992">
    <property type="entry name" value="EF-hand-dom_pair"/>
</dbReference>
<evidence type="ECO:0000256" key="5">
    <source>
        <dbReference type="SAM" id="Phobius"/>
    </source>
</evidence>
<evidence type="ECO:0000256" key="1">
    <source>
        <dbReference type="ARBA" id="ARBA00022723"/>
    </source>
</evidence>
<dbReference type="GO" id="GO:0005509">
    <property type="term" value="F:calcium ion binding"/>
    <property type="evidence" value="ECO:0007669"/>
    <property type="project" value="InterPro"/>
</dbReference>
<dbReference type="Gramene" id="PVH65305">
    <property type="protein sequence ID" value="PVH65305"/>
    <property type="gene ID" value="PAHAL_2G457900"/>
</dbReference>
<evidence type="ECO:0000256" key="4">
    <source>
        <dbReference type="SAM" id="MobiDB-lite"/>
    </source>
</evidence>
<dbReference type="InterPro" id="IPR018247">
    <property type="entry name" value="EF_Hand_1_Ca_BS"/>
</dbReference>
<organism evidence="7">
    <name type="scientific">Panicum hallii</name>
    <dbReference type="NCBI Taxonomy" id="206008"/>
    <lineage>
        <taxon>Eukaryota</taxon>
        <taxon>Viridiplantae</taxon>
        <taxon>Streptophyta</taxon>
        <taxon>Embryophyta</taxon>
        <taxon>Tracheophyta</taxon>
        <taxon>Spermatophyta</taxon>
        <taxon>Magnoliopsida</taxon>
        <taxon>Liliopsida</taxon>
        <taxon>Poales</taxon>
        <taxon>Poaceae</taxon>
        <taxon>PACMAD clade</taxon>
        <taxon>Panicoideae</taxon>
        <taxon>Panicodae</taxon>
        <taxon>Paniceae</taxon>
        <taxon>Panicinae</taxon>
        <taxon>Panicum</taxon>
        <taxon>Panicum sect. Panicum</taxon>
    </lineage>
</organism>
<sequence>MQADATMQVTFLPVLPAKAVAPRNIPTPLALPRGSYKARLPPPPFLQQEPRRTIAASCSIRSKGSLRSTSSTLQTDHRAIKLEDLSMAERNATVRPLLRRMLSFREPLLLIPYLLTFLGAAASAFVRSHSSLLHALARSLVPSKCAYSASPASGDLPAPRRDGDEAEEEEAAAAEDAALSKEEVEAIMGAIGLAASGRGEGLAAAMGRDEVSRLFDAEEPSFAEVRSAFAVFDGDRDGFIGAADLQGALARLGVREDAAACRAMIAAAGGGRDGRMSLFQFVGFLENGLC</sequence>
<keyword evidence="5" id="KW-0812">Transmembrane</keyword>
<protein>
    <recommendedName>
        <fullName evidence="6">EF-hand domain-containing protein</fullName>
    </recommendedName>
</protein>
<keyword evidence="1" id="KW-0479">Metal-binding</keyword>
<dbReference type="Proteomes" id="UP000243499">
    <property type="component" value="Chromosome 2"/>
</dbReference>
<dbReference type="InterPro" id="IPR039647">
    <property type="entry name" value="EF_hand_pair_protein_CML-like"/>
</dbReference>
<evidence type="ECO:0000256" key="2">
    <source>
        <dbReference type="ARBA" id="ARBA00022737"/>
    </source>
</evidence>
<dbReference type="PROSITE" id="PS00018">
    <property type="entry name" value="EF_HAND_1"/>
    <property type="match status" value="1"/>
</dbReference>
<dbReference type="SUPFAM" id="SSF47473">
    <property type="entry name" value="EF-hand"/>
    <property type="match status" value="1"/>
</dbReference>
<keyword evidence="2" id="KW-0677">Repeat</keyword>
<dbReference type="PANTHER" id="PTHR10891">
    <property type="entry name" value="EF-HAND CALCIUM-BINDING DOMAIN CONTAINING PROTEIN"/>
    <property type="match status" value="1"/>
</dbReference>
<dbReference type="AlphaFoldDB" id="A0A2T8KT11"/>
<feature type="transmembrane region" description="Helical" evidence="5">
    <location>
        <begin position="108"/>
        <end position="126"/>
    </location>
</feature>
<accession>A0A2T8KT11</accession>
<gene>
    <name evidence="7" type="ORF">PAHAL_2G457900</name>
</gene>
<keyword evidence="5" id="KW-1133">Transmembrane helix</keyword>
<dbReference type="Gene3D" id="1.10.238.10">
    <property type="entry name" value="EF-hand"/>
    <property type="match status" value="1"/>
</dbReference>
<reference evidence="7" key="1">
    <citation type="submission" date="2018-04" db="EMBL/GenBank/DDBJ databases">
        <title>WGS assembly of Panicum hallii.</title>
        <authorList>
            <person name="Lovell J."/>
            <person name="Jenkins J."/>
            <person name="Lowry D."/>
            <person name="Mamidi S."/>
            <person name="Sreedasyam A."/>
            <person name="Weng X."/>
            <person name="Barry K."/>
            <person name="Bonette J."/>
            <person name="Campitelli B."/>
            <person name="Daum C."/>
            <person name="Gordon S."/>
            <person name="Gould B."/>
            <person name="Lipzen A."/>
            <person name="Macqueen A."/>
            <person name="Palacio-Mejia J."/>
            <person name="Plott C."/>
            <person name="Shakirov E."/>
            <person name="Shu S."/>
            <person name="Yoshinaga Y."/>
            <person name="Zane M."/>
            <person name="Rokhsar D."/>
            <person name="Grimwood J."/>
            <person name="Schmutz J."/>
            <person name="Juenger T."/>
        </authorList>
    </citation>
    <scope>NUCLEOTIDE SEQUENCE [LARGE SCALE GENOMIC DNA]</scope>
    <source>
        <strain evidence="7">FIL2</strain>
    </source>
</reference>
<evidence type="ECO:0000256" key="3">
    <source>
        <dbReference type="ARBA" id="ARBA00022837"/>
    </source>
</evidence>
<dbReference type="InterPro" id="IPR002048">
    <property type="entry name" value="EF_hand_dom"/>
</dbReference>
<feature type="domain" description="EF-hand" evidence="6">
    <location>
        <begin position="220"/>
        <end position="255"/>
    </location>
</feature>
<dbReference type="PROSITE" id="PS50222">
    <property type="entry name" value="EF_HAND_2"/>
    <property type="match status" value="1"/>
</dbReference>
<name>A0A2T8KT11_9POAL</name>